<dbReference type="RefSeq" id="WP_247261312.1">
    <property type="nucleotide sequence ID" value="NZ_JALJQZ010000019.1"/>
</dbReference>
<comment type="caution">
    <text evidence="3">The sequence shown here is derived from an EMBL/GenBank/DDBJ whole genome shotgun (WGS) entry which is preliminary data.</text>
</comment>
<organism evidence="3 4">
    <name type="scientific">Rhizobium lemnae</name>
    <dbReference type="NCBI Taxonomy" id="1214924"/>
    <lineage>
        <taxon>Bacteria</taxon>
        <taxon>Pseudomonadati</taxon>
        <taxon>Pseudomonadota</taxon>
        <taxon>Alphaproteobacteria</taxon>
        <taxon>Hyphomicrobiales</taxon>
        <taxon>Rhizobiaceae</taxon>
        <taxon>Rhizobium/Agrobacterium group</taxon>
        <taxon>Rhizobium</taxon>
    </lineage>
</organism>
<reference evidence="4" key="1">
    <citation type="journal article" date="2019" name="Int. J. Syst. Evol. Microbiol.">
        <title>The Global Catalogue of Microorganisms (GCM) 10K type strain sequencing project: providing services to taxonomists for standard genome sequencing and annotation.</title>
        <authorList>
            <consortium name="The Broad Institute Genomics Platform"/>
            <consortium name="The Broad Institute Genome Sequencing Center for Infectious Disease"/>
            <person name="Wu L."/>
            <person name="Ma J."/>
        </authorList>
    </citation>
    <scope>NUCLEOTIDE SEQUENCE [LARGE SCALE GENOMIC DNA]</scope>
    <source>
        <strain evidence="4">TBRC 5781</strain>
    </source>
</reference>
<keyword evidence="4" id="KW-1185">Reference proteome</keyword>
<evidence type="ECO:0000313" key="4">
    <source>
        <dbReference type="Proteomes" id="UP001595697"/>
    </source>
</evidence>
<sequence>MSIKPQNDPITSPEDSRPTAVRKQRAGRNIVTFFVIYALGAFSLYIFIVLYGALTSN</sequence>
<feature type="region of interest" description="Disordered" evidence="1">
    <location>
        <begin position="1"/>
        <end position="23"/>
    </location>
</feature>
<keyword evidence="2" id="KW-0472">Membrane</keyword>
<proteinExistence type="predicted"/>
<dbReference type="Proteomes" id="UP001595697">
    <property type="component" value="Unassembled WGS sequence"/>
</dbReference>
<evidence type="ECO:0000313" key="3">
    <source>
        <dbReference type="EMBL" id="MFC3970934.1"/>
    </source>
</evidence>
<accession>A0ABV8EFD8</accession>
<name>A0ABV8EFD8_9HYPH</name>
<evidence type="ECO:0000256" key="2">
    <source>
        <dbReference type="SAM" id="Phobius"/>
    </source>
</evidence>
<feature type="compositionally biased region" description="Polar residues" evidence="1">
    <location>
        <begin position="1"/>
        <end position="10"/>
    </location>
</feature>
<dbReference type="EMBL" id="JBHSBD010000129">
    <property type="protein sequence ID" value="MFC3970934.1"/>
    <property type="molecule type" value="Genomic_DNA"/>
</dbReference>
<protein>
    <submittedName>
        <fullName evidence="3">Uncharacterized protein</fullName>
    </submittedName>
</protein>
<feature type="transmembrane region" description="Helical" evidence="2">
    <location>
        <begin position="30"/>
        <end position="54"/>
    </location>
</feature>
<gene>
    <name evidence="3" type="ORF">ACFOVS_22960</name>
</gene>
<keyword evidence="2" id="KW-1133">Transmembrane helix</keyword>
<keyword evidence="2" id="KW-0812">Transmembrane</keyword>
<evidence type="ECO:0000256" key="1">
    <source>
        <dbReference type="SAM" id="MobiDB-lite"/>
    </source>
</evidence>